<evidence type="ECO:0000313" key="2">
    <source>
        <dbReference type="Proteomes" id="UP000008130"/>
    </source>
</evidence>
<dbReference type="EMBL" id="CP002568">
    <property type="protein sequence ID" value="ADZ71175.1"/>
    <property type="molecule type" value="Genomic_DNA"/>
</dbReference>
<sequence length="197" mass="21691">MTMSYFGYGSLVNVRTLAPAARAQPGCLSGWVREWRIWGTGELGRGVCALTVAPAAGTTLRGVRIDEPAQGLDALLARERKYDRIDGIGAAFRHDADAAPGPQDMFLFRSRPEHYGWGDDDHPILQSYLDCVLAGFHAFWGEAGIVHFLQTTDGWHVPILKDRDAPVYPRAIALDPALREAIDDLLSDQRVRYLSAG</sequence>
<dbReference type="RefSeq" id="WP_013653489.1">
    <property type="nucleotide sequence ID" value="NC_015259.1"/>
</dbReference>
<organism evidence="1 2">
    <name type="scientific">Polymorphum gilvum (strain LMG 25793 / CGMCC 1.9160 / SL003B-26A1)</name>
    <dbReference type="NCBI Taxonomy" id="991905"/>
    <lineage>
        <taxon>Bacteria</taxon>
        <taxon>Pseudomonadati</taxon>
        <taxon>Pseudomonadota</taxon>
        <taxon>Alphaproteobacteria</taxon>
        <taxon>Rhodobacterales</taxon>
        <taxon>Paracoccaceae</taxon>
        <taxon>Polymorphum</taxon>
    </lineage>
</organism>
<dbReference type="HOGENOM" id="CLU_088538_0_0_5"/>
<protein>
    <recommendedName>
        <fullName evidence="3">Gamma-glutamylcyclotransferase AIG2-like domain-containing protein</fullName>
    </recommendedName>
</protein>
<evidence type="ECO:0000313" key="1">
    <source>
        <dbReference type="EMBL" id="ADZ71175.1"/>
    </source>
</evidence>
<dbReference type="OrthoDB" id="5567366at2"/>
<evidence type="ECO:0008006" key="3">
    <source>
        <dbReference type="Google" id="ProtNLM"/>
    </source>
</evidence>
<gene>
    <name evidence="1" type="ordered locus">SL003B_2752</name>
</gene>
<proteinExistence type="predicted"/>
<dbReference type="Proteomes" id="UP000008130">
    <property type="component" value="Chromosome"/>
</dbReference>
<accession>F2J5B6</accession>
<keyword evidence="2" id="KW-1185">Reference proteome</keyword>
<dbReference type="PATRIC" id="fig|991905.3.peg.2821"/>
<name>F2J5B6_POLGS</name>
<dbReference type="AlphaFoldDB" id="F2J5B6"/>
<dbReference type="eggNOG" id="COG3703">
    <property type="taxonomic scope" value="Bacteria"/>
</dbReference>
<dbReference type="KEGG" id="pgv:SL003B_2752"/>
<reference evidence="1 2" key="1">
    <citation type="journal article" date="2011" name="J. Bacteriol.">
        <title>Complete genome sequence of Polymorphum gilvum SL003B-26A1T, a crude oil-degrading bacterium from oil-polluted saline soil.</title>
        <authorList>
            <person name="Li S.G."/>
            <person name="Tang Y.Q."/>
            <person name="Nie Y."/>
            <person name="Cai M."/>
            <person name="Wu X.L."/>
        </authorList>
    </citation>
    <scope>NUCLEOTIDE SEQUENCE [LARGE SCALE GENOMIC DNA]</scope>
    <source>
        <strain evidence="2">LMG 25793 / CGMCC 1.9160 / SL003B-26A1</strain>
    </source>
</reference>
<dbReference type="STRING" id="991905.SL003B_2752"/>